<geneLocation type="plasmid" evidence="2 3">
    <name>unnamed1</name>
</geneLocation>
<keyword evidence="2" id="KW-0614">Plasmid</keyword>
<dbReference type="Pfam" id="PF12840">
    <property type="entry name" value="HTH_20"/>
    <property type="match status" value="1"/>
</dbReference>
<dbReference type="AlphaFoldDB" id="A0A7D5LE47"/>
<dbReference type="SUPFAM" id="SSF46785">
    <property type="entry name" value="Winged helix' DNA-binding domain"/>
    <property type="match status" value="1"/>
</dbReference>
<feature type="region of interest" description="Disordered" evidence="1">
    <location>
        <begin position="89"/>
        <end position="136"/>
    </location>
</feature>
<dbReference type="InterPro" id="IPR011991">
    <property type="entry name" value="ArsR-like_HTH"/>
</dbReference>
<dbReference type="PANTHER" id="PTHR38600:SF1">
    <property type="entry name" value="TRANSCRIPTIONAL REGULATORY PROTEIN"/>
    <property type="match status" value="1"/>
</dbReference>
<organism evidence="2 3">
    <name type="scientific">Halorarum salinum</name>
    <dbReference type="NCBI Taxonomy" id="2743089"/>
    <lineage>
        <taxon>Archaea</taxon>
        <taxon>Methanobacteriati</taxon>
        <taxon>Methanobacteriota</taxon>
        <taxon>Stenosarchaea group</taxon>
        <taxon>Halobacteria</taxon>
        <taxon>Halobacteriales</taxon>
        <taxon>Haloferacaceae</taxon>
        <taxon>Halorarum</taxon>
    </lineage>
</organism>
<dbReference type="EMBL" id="CP058580">
    <property type="protein sequence ID" value="QLG64227.1"/>
    <property type="molecule type" value="Genomic_DNA"/>
</dbReference>
<evidence type="ECO:0000256" key="1">
    <source>
        <dbReference type="SAM" id="MobiDB-lite"/>
    </source>
</evidence>
<name>A0A7D5LE47_9EURY</name>
<feature type="compositionally biased region" description="Gly residues" evidence="1">
    <location>
        <begin position="98"/>
        <end position="136"/>
    </location>
</feature>
<evidence type="ECO:0000313" key="2">
    <source>
        <dbReference type="EMBL" id="QLG64227.1"/>
    </source>
</evidence>
<dbReference type="Proteomes" id="UP000509626">
    <property type="component" value="Plasmid unnamed1"/>
</dbReference>
<proteinExistence type="predicted"/>
<dbReference type="Gene3D" id="1.10.10.10">
    <property type="entry name" value="Winged helix-like DNA-binding domain superfamily/Winged helix DNA-binding domain"/>
    <property type="match status" value="1"/>
</dbReference>
<dbReference type="InterPro" id="IPR036388">
    <property type="entry name" value="WH-like_DNA-bd_sf"/>
</dbReference>
<evidence type="ECO:0000313" key="3">
    <source>
        <dbReference type="Proteomes" id="UP000509626"/>
    </source>
</evidence>
<dbReference type="InterPro" id="IPR036390">
    <property type="entry name" value="WH_DNA-bd_sf"/>
</dbReference>
<dbReference type="OrthoDB" id="35765at2157"/>
<sequence>MEGVLWYLLASSRGGPTRVRLVRAIEARPRNANQLASALDLDYTTVRHHLDVLLENNVVRRAGGDYGAVYLFTEQAKSNWGTVEEIVETVDRDATGEPGDGPDGVGDGATGTGDEAGGTEDGTGGTGDEAGGAGDP</sequence>
<dbReference type="PANTHER" id="PTHR38600">
    <property type="entry name" value="TRANSCRIPTIONAL REGULATORY PROTEIN"/>
    <property type="match status" value="1"/>
</dbReference>
<accession>A0A7D5LE47</accession>
<dbReference type="KEGG" id="halu:HUG12_20805"/>
<keyword evidence="3" id="KW-1185">Reference proteome</keyword>
<dbReference type="CDD" id="cd00090">
    <property type="entry name" value="HTH_ARSR"/>
    <property type="match status" value="1"/>
</dbReference>
<protein>
    <submittedName>
        <fullName evidence="2">Winged helix-turn-helix transcriptional regulator</fullName>
    </submittedName>
</protein>
<reference evidence="2 3" key="1">
    <citation type="submission" date="2020-06" db="EMBL/GenBank/DDBJ databases">
        <title>NJ-3-1, isolated from saline soil.</title>
        <authorList>
            <person name="Cui H.L."/>
            <person name="Shi X."/>
        </authorList>
    </citation>
    <scope>NUCLEOTIDE SEQUENCE [LARGE SCALE GENOMIC DNA]</scope>
    <source>
        <strain evidence="2 3">NJ-3-1</strain>
        <plasmid evidence="2 3">unnamed1</plasmid>
    </source>
</reference>
<gene>
    <name evidence="2" type="ORF">HUG12_20805</name>
</gene>